<protein>
    <submittedName>
        <fullName evidence="2">Uncharacterized protein</fullName>
    </submittedName>
</protein>
<organism evidence="1 2">
    <name type="scientific">Romanomermis culicivorax</name>
    <name type="common">Nematode worm</name>
    <dbReference type="NCBI Taxonomy" id="13658"/>
    <lineage>
        <taxon>Eukaryota</taxon>
        <taxon>Metazoa</taxon>
        <taxon>Ecdysozoa</taxon>
        <taxon>Nematoda</taxon>
        <taxon>Enoplea</taxon>
        <taxon>Dorylaimia</taxon>
        <taxon>Mermithida</taxon>
        <taxon>Mermithoidea</taxon>
        <taxon>Mermithidae</taxon>
        <taxon>Romanomermis</taxon>
    </lineage>
</organism>
<accession>A0A915JU85</accession>
<dbReference type="AlphaFoldDB" id="A0A915JU85"/>
<evidence type="ECO:0000313" key="1">
    <source>
        <dbReference type="Proteomes" id="UP000887565"/>
    </source>
</evidence>
<reference evidence="2" key="1">
    <citation type="submission" date="2022-11" db="UniProtKB">
        <authorList>
            <consortium name="WormBaseParasite"/>
        </authorList>
    </citation>
    <scope>IDENTIFICATION</scope>
</reference>
<dbReference type="WBParaSite" id="nRc.2.0.1.t29367-RA">
    <property type="protein sequence ID" value="nRc.2.0.1.t29367-RA"/>
    <property type="gene ID" value="nRc.2.0.1.g29367"/>
</dbReference>
<proteinExistence type="predicted"/>
<evidence type="ECO:0000313" key="2">
    <source>
        <dbReference type="WBParaSite" id="nRc.2.0.1.t29367-RA"/>
    </source>
</evidence>
<dbReference type="Proteomes" id="UP000887565">
    <property type="component" value="Unplaced"/>
</dbReference>
<name>A0A915JU85_ROMCU</name>
<sequence>MSEIVGHLATPSKIGQSYDDFGAAHNDLKSAAFDDSHHRPYKAQFRKEKFLGFSSSTIGNRTSELGLTIRIEKTNLPVQIRRYKAKEVSRKLHLNFCSQKSTNQGFNLLEVINLNLRYQFPCVTLTHENIFGFTKPRQGRLVQLPLVLSFAVCQQQRISSLELPKRPVASQRLLAFIFVFLSNTIILKLCLHNSGAGCNKQDDPKLEIIDN</sequence>
<keyword evidence="1" id="KW-1185">Reference proteome</keyword>